<evidence type="ECO:0000256" key="7">
    <source>
        <dbReference type="ARBA" id="ARBA00023136"/>
    </source>
</evidence>
<keyword evidence="3" id="KW-0813">Transport</keyword>
<dbReference type="GO" id="GO:0005886">
    <property type="term" value="C:plasma membrane"/>
    <property type="evidence" value="ECO:0007669"/>
    <property type="project" value="UniProtKB-SubCell"/>
</dbReference>
<dbReference type="PANTHER" id="PTHR43568:SF1">
    <property type="entry name" value="P PROTEIN"/>
    <property type="match status" value="1"/>
</dbReference>
<evidence type="ECO:0000256" key="8">
    <source>
        <dbReference type="SAM" id="Phobius"/>
    </source>
</evidence>
<dbReference type="InterPro" id="IPR051475">
    <property type="entry name" value="Diverse_Ion_Transporter"/>
</dbReference>
<evidence type="ECO:0000256" key="6">
    <source>
        <dbReference type="ARBA" id="ARBA00022989"/>
    </source>
</evidence>
<name>A0A1Z4KI53_ANAVA</name>
<feature type="transmembrane region" description="Helical" evidence="8">
    <location>
        <begin position="436"/>
        <end position="457"/>
    </location>
</feature>
<evidence type="ECO:0000256" key="3">
    <source>
        <dbReference type="ARBA" id="ARBA00022448"/>
    </source>
</evidence>
<evidence type="ECO:0000256" key="2">
    <source>
        <dbReference type="ARBA" id="ARBA00009843"/>
    </source>
</evidence>
<dbReference type="Pfam" id="PF03600">
    <property type="entry name" value="CitMHS"/>
    <property type="match status" value="1"/>
</dbReference>
<feature type="transmembrane region" description="Helical" evidence="8">
    <location>
        <begin position="68"/>
        <end position="89"/>
    </location>
</feature>
<evidence type="ECO:0000256" key="4">
    <source>
        <dbReference type="ARBA" id="ARBA00022475"/>
    </source>
</evidence>
<feature type="transmembrane region" description="Helical" evidence="8">
    <location>
        <begin position="113"/>
        <end position="138"/>
    </location>
</feature>
<sequence>MTFFAITQQYKLQEVGVENWQALLSVIVFISVIFLVMTEWVHLTIAALLGALLLVFTNVMTLQEAVAYIGNSYGTLGLFFGVMVLVRAFEPTKIFDYLATQIVILAKGDGKRLLLGIVAIVTPICAVLPNATTVMLLAPLIPPMAQEIGINFVPLLILMVLIANSAGLLTLVGDPATFIVGDAVNISFIDYLWKLSLGGVIAVAVVTLTLPFLFRKIWHTKLENLEELPHPEINHPRVLSLGAVIVAFVLLFFVIGESLPIPISPAAVALLGAALALLLSHHSKIDTVNNILRDVDWSTLIFFMSIFVLIGGLEKTGVIGGLSGILAAILGKNIILGSLVLLFLVGILSSVVPNIPLVVAMVPLLKQYLVTVGLAPAEVLARDFQGQFPPEVLPLFYAMMFGATLGGNGTLVGASSNIVAAGISEQHGRRISFKTFLHYGIPVTILQLIASALYVLIRFLI</sequence>
<proteinExistence type="inferred from homology"/>
<evidence type="ECO:0000313" key="10">
    <source>
        <dbReference type="EMBL" id="BAY68658.1"/>
    </source>
</evidence>
<feature type="transmembrane region" description="Helical" evidence="8">
    <location>
        <begin position="261"/>
        <end position="279"/>
    </location>
</feature>
<dbReference type="GO" id="GO:0015105">
    <property type="term" value="F:arsenite transmembrane transporter activity"/>
    <property type="evidence" value="ECO:0007669"/>
    <property type="project" value="InterPro"/>
</dbReference>
<evidence type="ECO:0000313" key="11">
    <source>
        <dbReference type="Proteomes" id="UP000217507"/>
    </source>
</evidence>
<evidence type="ECO:0000259" key="9">
    <source>
        <dbReference type="Pfam" id="PF03600"/>
    </source>
</evidence>
<evidence type="ECO:0000256" key="5">
    <source>
        <dbReference type="ARBA" id="ARBA00022692"/>
    </source>
</evidence>
<keyword evidence="6 8" id="KW-1133">Transmembrane helix</keyword>
<feature type="transmembrane region" description="Helical" evidence="8">
    <location>
        <begin position="355"/>
        <end position="375"/>
    </location>
</feature>
<comment type="similarity">
    <text evidence="2">Belongs to the CitM (TC 2.A.11) transporter family.</text>
</comment>
<feature type="transmembrane region" description="Helical" evidence="8">
    <location>
        <begin position="150"/>
        <end position="171"/>
    </location>
</feature>
<evidence type="ECO:0000256" key="1">
    <source>
        <dbReference type="ARBA" id="ARBA00004651"/>
    </source>
</evidence>
<feature type="domain" description="Citrate transporter-like" evidence="9">
    <location>
        <begin position="34"/>
        <end position="378"/>
    </location>
</feature>
<dbReference type="AlphaFoldDB" id="A0A1Z4KI53"/>
<organism evidence="10 11">
    <name type="scientific">Trichormus variabilis NIES-23</name>
    <dbReference type="NCBI Taxonomy" id="1973479"/>
    <lineage>
        <taxon>Bacteria</taxon>
        <taxon>Bacillati</taxon>
        <taxon>Cyanobacteriota</taxon>
        <taxon>Cyanophyceae</taxon>
        <taxon>Nostocales</taxon>
        <taxon>Nostocaceae</taxon>
        <taxon>Trichormus</taxon>
    </lineage>
</organism>
<feature type="transmembrane region" description="Helical" evidence="8">
    <location>
        <begin position="235"/>
        <end position="255"/>
    </location>
</feature>
<keyword evidence="5 8" id="KW-0812">Transmembrane</keyword>
<keyword evidence="4" id="KW-1003">Cell membrane</keyword>
<keyword evidence="7 8" id="KW-0472">Membrane</keyword>
<reference evidence="10 11" key="1">
    <citation type="submission" date="2017-06" db="EMBL/GenBank/DDBJ databases">
        <title>Genome sequencing of cyanobaciteial culture collection at National Institute for Environmental Studies (NIES).</title>
        <authorList>
            <person name="Hirose Y."/>
            <person name="Shimura Y."/>
            <person name="Fujisawa T."/>
            <person name="Nakamura Y."/>
            <person name="Kawachi M."/>
        </authorList>
    </citation>
    <scope>NUCLEOTIDE SEQUENCE [LARGE SCALE GENOMIC DNA]</scope>
    <source>
        <strain evidence="10 11">NIES-23</strain>
    </source>
</reference>
<dbReference type="PANTHER" id="PTHR43568">
    <property type="entry name" value="P PROTEIN"/>
    <property type="match status" value="1"/>
</dbReference>
<feature type="transmembrane region" description="Helical" evidence="8">
    <location>
        <begin position="291"/>
        <end position="313"/>
    </location>
</feature>
<dbReference type="Proteomes" id="UP000217507">
    <property type="component" value="Chromosome"/>
</dbReference>
<accession>A0A1Z4KI53</accession>
<protein>
    <recommendedName>
        <fullName evidence="9">Citrate transporter-like domain-containing protein</fullName>
    </recommendedName>
</protein>
<comment type="subcellular location">
    <subcellularLocation>
        <location evidence="1">Cell membrane</location>
        <topology evidence="1">Multi-pass membrane protein</topology>
    </subcellularLocation>
</comment>
<feature type="transmembrane region" description="Helical" evidence="8">
    <location>
        <begin position="191"/>
        <end position="214"/>
    </location>
</feature>
<feature type="transmembrane region" description="Helical" evidence="8">
    <location>
        <begin position="325"/>
        <end position="348"/>
    </location>
</feature>
<dbReference type="InterPro" id="IPR004680">
    <property type="entry name" value="Cit_transptr-like_dom"/>
</dbReference>
<dbReference type="EMBL" id="AP018216">
    <property type="protein sequence ID" value="BAY68658.1"/>
    <property type="molecule type" value="Genomic_DNA"/>
</dbReference>
<dbReference type="PRINTS" id="PR00758">
    <property type="entry name" value="ARSENICPUMP"/>
</dbReference>
<gene>
    <name evidence="10" type="ORF">NIES23_14460</name>
</gene>
<feature type="transmembrane region" description="Helical" evidence="8">
    <location>
        <begin position="395"/>
        <end position="424"/>
    </location>
</feature>
<feature type="transmembrane region" description="Helical" evidence="8">
    <location>
        <begin position="43"/>
        <end position="61"/>
    </location>
</feature>
<dbReference type="InterPro" id="IPR000802">
    <property type="entry name" value="Arsenical_pump_ArsB"/>
</dbReference>
<feature type="transmembrane region" description="Helical" evidence="8">
    <location>
        <begin position="20"/>
        <end position="37"/>
    </location>
</feature>